<evidence type="ECO:0000256" key="2">
    <source>
        <dbReference type="ARBA" id="ARBA00022679"/>
    </source>
</evidence>
<dbReference type="InterPro" id="IPR002935">
    <property type="entry name" value="SAM_O-MeTrfase"/>
</dbReference>
<evidence type="ECO:0000256" key="3">
    <source>
        <dbReference type="ARBA" id="ARBA00022691"/>
    </source>
</evidence>
<keyword evidence="3" id="KW-0949">S-adenosyl-L-methionine</keyword>
<dbReference type="Gene3D" id="3.40.50.150">
    <property type="entry name" value="Vaccinia Virus protein VP39"/>
    <property type="match status" value="1"/>
</dbReference>
<gene>
    <name evidence="4" type="ORF">AH67_05840</name>
</gene>
<dbReference type="KEGG" id="bpsp:AH67_05840"/>
<evidence type="ECO:0000313" key="5">
    <source>
        <dbReference type="Proteomes" id="UP000030636"/>
    </source>
</evidence>
<dbReference type="Pfam" id="PF01596">
    <property type="entry name" value="Methyltransf_3"/>
    <property type="match status" value="1"/>
</dbReference>
<keyword evidence="2 4" id="KW-0808">Transferase</keyword>
<dbReference type="GO" id="GO:0032259">
    <property type="term" value="P:methylation"/>
    <property type="evidence" value="ECO:0007669"/>
    <property type="project" value="UniProtKB-KW"/>
</dbReference>
<dbReference type="GO" id="GO:0008171">
    <property type="term" value="F:O-methyltransferase activity"/>
    <property type="evidence" value="ECO:0007669"/>
    <property type="project" value="InterPro"/>
</dbReference>
<dbReference type="SUPFAM" id="SSF53335">
    <property type="entry name" value="S-adenosyl-L-methionine-dependent methyltransferases"/>
    <property type="match status" value="1"/>
</dbReference>
<dbReference type="Proteomes" id="UP000030636">
    <property type="component" value="Chromosome"/>
</dbReference>
<dbReference type="EMBL" id="CP007457">
    <property type="protein sequence ID" value="AIZ16484.1"/>
    <property type="molecule type" value="Genomic_DNA"/>
</dbReference>
<keyword evidence="1 4" id="KW-0489">Methyltransferase</keyword>
<dbReference type="OrthoDB" id="4774874at2"/>
<dbReference type="AlphaFoldDB" id="A0A0A7ICG1"/>
<proteinExistence type="predicted"/>
<evidence type="ECO:0000313" key="4">
    <source>
        <dbReference type="EMBL" id="AIZ16484.1"/>
    </source>
</evidence>
<dbReference type="RefSeq" id="WP_026648054.1">
    <property type="nucleotide sequence ID" value="NZ_CP007457.1"/>
</dbReference>
<evidence type="ECO:0000256" key="1">
    <source>
        <dbReference type="ARBA" id="ARBA00022603"/>
    </source>
</evidence>
<dbReference type="InterPro" id="IPR029063">
    <property type="entry name" value="SAM-dependent_MTases_sf"/>
</dbReference>
<accession>A0A0A7ICG1</accession>
<sequence length="223" mass="23934">MDKRSYINHAKAWECIEDHEAARETPFVRHARTLAQQAQLPACSAAVGGLLNTYETLTHASSVIVIGTGSLVETAQLVEGLHGEGKLTAVDSSVQGGAQVRMLLKSMEDDTRTTLRMVSAQPGVYLQRLNGADYDLIVVCGDASNYEPAYEQAPRLLKHGGTIVFTDALAMASPHAKGGLTNPADRSPKAVMMRGLLDRIEDDERFVTALTPAGTGLLIAGYR</sequence>
<protein>
    <submittedName>
        <fullName evidence="4">Methyltransferase</fullName>
    </submittedName>
</protein>
<dbReference type="STRING" id="1447715.AH67_05840"/>
<name>A0A0A7ICG1_9BIFI</name>
<organism evidence="4 5">
    <name type="scientific">Bifidobacterium pseudolongum PV8-2</name>
    <dbReference type="NCBI Taxonomy" id="1447715"/>
    <lineage>
        <taxon>Bacteria</taxon>
        <taxon>Bacillati</taxon>
        <taxon>Actinomycetota</taxon>
        <taxon>Actinomycetes</taxon>
        <taxon>Bifidobacteriales</taxon>
        <taxon>Bifidobacteriaceae</taxon>
        <taxon>Bifidobacterium</taxon>
    </lineage>
</organism>
<dbReference type="PROSITE" id="PS51682">
    <property type="entry name" value="SAM_OMT_I"/>
    <property type="match status" value="1"/>
</dbReference>
<reference evidence="4 5" key="1">
    <citation type="journal article" date="2015" name="Genome Announc.">
        <title>Bifidobacterium pseudolongum Strain PV8-2, Isolated from a Stool Sample of an Anemic Kenyan Infant.</title>
        <authorList>
            <person name="Vazquez-Gutierrez P."/>
            <person name="Lacroix C."/>
            <person name="Chassard C."/>
            <person name="Klumpp J."/>
            <person name="Stevens M.J."/>
            <person name="Jans C."/>
        </authorList>
    </citation>
    <scope>NUCLEOTIDE SEQUENCE [LARGE SCALE GENOMIC DNA]</scope>
    <source>
        <strain evidence="4 5">PV8-2</strain>
    </source>
</reference>
<keyword evidence="5" id="KW-1185">Reference proteome</keyword>
<dbReference type="HOGENOM" id="CLU_067676_2_0_11"/>